<dbReference type="Proteomes" id="UP000008493">
    <property type="component" value="Unassembled WGS sequence"/>
</dbReference>
<keyword evidence="2" id="KW-1185">Reference proteome</keyword>
<organism evidence="1 2">
    <name type="scientific">Agaricus bisporus var. burnettii (strain JB137-S8 / ATCC MYA-4627 / FGSC 10392)</name>
    <name type="common">White button mushroom</name>
    <dbReference type="NCBI Taxonomy" id="597362"/>
    <lineage>
        <taxon>Eukaryota</taxon>
        <taxon>Fungi</taxon>
        <taxon>Dikarya</taxon>
        <taxon>Basidiomycota</taxon>
        <taxon>Agaricomycotina</taxon>
        <taxon>Agaricomycetes</taxon>
        <taxon>Agaricomycetidae</taxon>
        <taxon>Agaricales</taxon>
        <taxon>Agaricineae</taxon>
        <taxon>Agaricaceae</taxon>
        <taxon>Agaricus</taxon>
    </lineage>
</organism>
<proteinExistence type="predicted"/>
<protein>
    <submittedName>
        <fullName evidence="1">Uncharacterized protein</fullName>
    </submittedName>
</protein>
<dbReference type="AlphaFoldDB" id="K5W1P5"/>
<evidence type="ECO:0000313" key="2">
    <source>
        <dbReference type="Proteomes" id="UP000008493"/>
    </source>
</evidence>
<name>K5W1P5_AGABU</name>
<evidence type="ECO:0000313" key="1">
    <source>
        <dbReference type="EMBL" id="EKM80709.1"/>
    </source>
</evidence>
<dbReference type="EMBL" id="JH971388">
    <property type="protein sequence ID" value="EKM80709.1"/>
    <property type="molecule type" value="Genomic_DNA"/>
</dbReference>
<reference evidence="2" key="1">
    <citation type="journal article" date="2012" name="Proc. Natl. Acad. Sci. U.S.A.">
        <title>Genome sequence of the button mushroom Agaricus bisporus reveals mechanisms governing adaptation to a humic-rich ecological niche.</title>
        <authorList>
            <person name="Morin E."/>
            <person name="Kohler A."/>
            <person name="Baker A.R."/>
            <person name="Foulongne-Oriol M."/>
            <person name="Lombard V."/>
            <person name="Nagy L.G."/>
            <person name="Ohm R.A."/>
            <person name="Patyshakuliyeva A."/>
            <person name="Brun A."/>
            <person name="Aerts A.L."/>
            <person name="Bailey A.M."/>
            <person name="Billette C."/>
            <person name="Coutinho P.M."/>
            <person name="Deakin G."/>
            <person name="Doddapaneni H."/>
            <person name="Floudas D."/>
            <person name="Grimwood J."/>
            <person name="Hilden K."/>
            <person name="Kuees U."/>
            <person name="LaButti K.M."/>
            <person name="Lapidus A."/>
            <person name="Lindquist E.A."/>
            <person name="Lucas S.M."/>
            <person name="Murat C."/>
            <person name="Riley R.W."/>
            <person name="Salamov A.A."/>
            <person name="Schmutz J."/>
            <person name="Subramanian V."/>
            <person name="Woesten H.A.B."/>
            <person name="Xu J."/>
            <person name="Eastwood D.C."/>
            <person name="Foster G.D."/>
            <person name="Sonnenberg A.S."/>
            <person name="Cullen D."/>
            <person name="de Vries R.P."/>
            <person name="Lundell T."/>
            <person name="Hibbett D.S."/>
            <person name="Henrissat B."/>
            <person name="Burton K.S."/>
            <person name="Kerrigan R.W."/>
            <person name="Challen M.P."/>
            <person name="Grigoriev I.V."/>
            <person name="Martin F."/>
        </authorList>
    </citation>
    <scope>NUCLEOTIDE SEQUENCE [LARGE SCALE GENOMIC DNA]</scope>
    <source>
        <strain evidence="2">JB137-S8 / ATCC MYA-4627 / FGSC 10392</strain>
    </source>
</reference>
<dbReference type="HOGENOM" id="CLU_2687221_0_0_1"/>
<dbReference type="KEGG" id="abp:AGABI1DRAFT112456"/>
<dbReference type="InParanoid" id="K5W1P5"/>
<dbReference type="GeneID" id="18823646"/>
<accession>K5W1P5</accession>
<dbReference type="OMA" id="RCAWKIN"/>
<gene>
    <name evidence="1" type="ORF">AGABI1DRAFT_112456</name>
</gene>
<dbReference type="RefSeq" id="XP_007328333.1">
    <property type="nucleotide sequence ID" value="XM_007328271.1"/>
</dbReference>
<sequence>MVSRREFTFSYHSRCAWKINPVIPSCDSPYLLPITMPNQIPTGHHDPSTWPPVLVAWALALVRSSPHLSIVWRS</sequence>